<dbReference type="InterPro" id="IPR023048">
    <property type="entry name" value="NADH:quinone_OxRdtase_FMN_depd"/>
</dbReference>
<dbReference type="AlphaFoldDB" id="A0AAV3U1U7"/>
<keyword evidence="2 6" id="KW-0288">FMN</keyword>
<comment type="caution">
    <text evidence="6">Lacks conserved residue(s) required for the propagation of feature annotation.</text>
</comment>
<evidence type="ECO:0000256" key="1">
    <source>
        <dbReference type="ARBA" id="ARBA00022630"/>
    </source>
</evidence>
<dbReference type="GO" id="GO:0010181">
    <property type="term" value="F:FMN binding"/>
    <property type="evidence" value="ECO:0007669"/>
    <property type="project" value="UniProtKB-UniRule"/>
</dbReference>
<comment type="similarity">
    <text evidence="6">Belongs to the azoreductase type 1 family.</text>
</comment>
<dbReference type="EC" id="1.7.1.17" evidence="6"/>
<keyword evidence="1 6" id="KW-0285">Flavoprotein</keyword>
<comment type="function">
    <text evidence="6">Quinone reductase that provides resistance to thiol-specific stress caused by electrophilic quinones.</text>
</comment>
<comment type="catalytic activity">
    <reaction evidence="5">
        <text>N,N-dimethyl-1,4-phenylenediamine + anthranilate + 2 NAD(+) = 2-(4-dimethylaminophenyl)diazenylbenzoate + 2 NADH + 2 H(+)</text>
        <dbReference type="Rhea" id="RHEA:55872"/>
        <dbReference type="ChEBI" id="CHEBI:15378"/>
        <dbReference type="ChEBI" id="CHEBI:15783"/>
        <dbReference type="ChEBI" id="CHEBI:16567"/>
        <dbReference type="ChEBI" id="CHEBI:57540"/>
        <dbReference type="ChEBI" id="CHEBI:57945"/>
        <dbReference type="ChEBI" id="CHEBI:71579"/>
        <dbReference type="EC" id="1.7.1.17"/>
    </reaction>
    <physiologicalReaction direction="right-to-left" evidence="5">
        <dbReference type="Rhea" id="RHEA:55874"/>
    </physiologicalReaction>
</comment>
<evidence type="ECO:0000256" key="5">
    <source>
        <dbReference type="ARBA" id="ARBA00048542"/>
    </source>
</evidence>
<sequence length="208" mass="22445">MTTLLRLDSSPRVSGSHSRGIADLIQQHIVTLDGTTKVVKRDLATLAIPHISNETITGFYTPSDELNPDLKAATALSDELIAELNSADYLLISAPIYNFGVPSSLKAWIDQIVRINETFAFSDDGFSGLVTAKRAVLALAYGAQGYSTSADMAAMNFLEPYLVSLLRFLGIQEIDVFSIEGTSVLSADEIEDQKAQQVARMGNVLGAF</sequence>
<evidence type="ECO:0000256" key="4">
    <source>
        <dbReference type="ARBA" id="ARBA00023027"/>
    </source>
</evidence>
<organism evidence="8 9">
    <name type="scientific">Halioxenophilus aromaticivorans</name>
    <dbReference type="NCBI Taxonomy" id="1306992"/>
    <lineage>
        <taxon>Bacteria</taxon>
        <taxon>Pseudomonadati</taxon>
        <taxon>Pseudomonadota</taxon>
        <taxon>Gammaproteobacteria</taxon>
        <taxon>Alteromonadales</taxon>
        <taxon>Alteromonadaceae</taxon>
        <taxon>Halioxenophilus</taxon>
    </lineage>
</organism>
<dbReference type="PANTHER" id="PTHR43741">
    <property type="entry name" value="FMN-DEPENDENT NADH-AZOREDUCTASE 1"/>
    <property type="match status" value="1"/>
</dbReference>
<feature type="binding site" evidence="6">
    <location>
        <begin position="16"/>
        <end position="18"/>
    </location>
    <ligand>
        <name>FMN</name>
        <dbReference type="ChEBI" id="CHEBI:58210"/>
    </ligand>
</feature>
<dbReference type="Pfam" id="PF02525">
    <property type="entry name" value="Flavodoxin_2"/>
    <property type="match status" value="1"/>
</dbReference>
<dbReference type="InterPro" id="IPR003680">
    <property type="entry name" value="Flavodoxin_fold"/>
</dbReference>
<dbReference type="InterPro" id="IPR029039">
    <property type="entry name" value="Flavoprotein-like_sf"/>
</dbReference>
<keyword evidence="4 6" id="KW-0520">NAD</keyword>
<dbReference type="InterPro" id="IPR050104">
    <property type="entry name" value="FMN-dep_NADH:Q_OxRdtase_AzoR1"/>
</dbReference>
<keyword evidence="9" id="KW-1185">Reference proteome</keyword>
<comment type="subunit">
    <text evidence="6">Homodimer.</text>
</comment>
<accession>A0AAV3U1U7</accession>
<dbReference type="Gene3D" id="3.40.50.360">
    <property type="match status" value="1"/>
</dbReference>
<dbReference type="SUPFAM" id="SSF52218">
    <property type="entry name" value="Flavoproteins"/>
    <property type="match status" value="1"/>
</dbReference>
<evidence type="ECO:0000256" key="6">
    <source>
        <dbReference type="HAMAP-Rule" id="MF_01216"/>
    </source>
</evidence>
<comment type="catalytic activity">
    <reaction evidence="6">
        <text>2 a quinone + NADH + H(+) = 2 a 1,4-benzosemiquinone + NAD(+)</text>
        <dbReference type="Rhea" id="RHEA:65952"/>
        <dbReference type="ChEBI" id="CHEBI:15378"/>
        <dbReference type="ChEBI" id="CHEBI:57540"/>
        <dbReference type="ChEBI" id="CHEBI:57945"/>
        <dbReference type="ChEBI" id="CHEBI:132124"/>
        <dbReference type="ChEBI" id="CHEBI:134225"/>
    </reaction>
</comment>
<reference evidence="9" key="1">
    <citation type="journal article" date="2019" name="Int. J. Syst. Evol. Microbiol.">
        <title>The Global Catalogue of Microorganisms (GCM) 10K type strain sequencing project: providing services to taxonomists for standard genome sequencing and annotation.</title>
        <authorList>
            <consortium name="The Broad Institute Genomics Platform"/>
            <consortium name="The Broad Institute Genome Sequencing Center for Infectious Disease"/>
            <person name="Wu L."/>
            <person name="Ma J."/>
        </authorList>
    </citation>
    <scope>NUCLEOTIDE SEQUENCE [LARGE SCALE GENOMIC DNA]</scope>
    <source>
        <strain evidence="9">JCM 19134</strain>
    </source>
</reference>
<dbReference type="EC" id="1.6.5.-" evidence="6"/>
<comment type="cofactor">
    <cofactor evidence="6">
        <name>FMN</name>
        <dbReference type="ChEBI" id="CHEBI:58210"/>
    </cofactor>
    <text evidence="6">Binds 1 FMN per subunit.</text>
</comment>
<gene>
    <name evidence="8" type="primary">azoR1</name>
    <name evidence="6" type="synonym">azoR</name>
    <name evidence="8" type="ORF">GCM10025791_19140</name>
</gene>
<dbReference type="PANTHER" id="PTHR43741:SF4">
    <property type="entry name" value="FMN-DEPENDENT NADH:QUINONE OXIDOREDUCTASE"/>
    <property type="match status" value="1"/>
</dbReference>
<dbReference type="RefSeq" id="WP_345420757.1">
    <property type="nucleotide sequence ID" value="NZ_AP031496.1"/>
</dbReference>
<proteinExistence type="inferred from homology"/>
<evidence type="ECO:0000313" key="8">
    <source>
        <dbReference type="EMBL" id="GAA4940907.1"/>
    </source>
</evidence>
<evidence type="ECO:0000259" key="7">
    <source>
        <dbReference type="Pfam" id="PF02525"/>
    </source>
</evidence>
<dbReference type="GO" id="GO:0016652">
    <property type="term" value="F:oxidoreductase activity, acting on NAD(P)H as acceptor"/>
    <property type="evidence" value="ECO:0007669"/>
    <property type="project" value="UniProtKB-UniRule"/>
</dbReference>
<name>A0AAV3U1U7_9ALTE</name>
<dbReference type="HAMAP" id="MF_01216">
    <property type="entry name" value="Azoreductase_type1"/>
    <property type="match status" value="1"/>
</dbReference>
<evidence type="ECO:0000256" key="3">
    <source>
        <dbReference type="ARBA" id="ARBA00023002"/>
    </source>
</evidence>
<comment type="caution">
    <text evidence="8">The sequence shown here is derived from an EMBL/GenBank/DDBJ whole genome shotgun (WGS) entry which is preliminary data.</text>
</comment>
<protein>
    <recommendedName>
        <fullName evidence="6">FMN dependent NADH:quinone oxidoreductase</fullName>
        <ecNumber evidence="6">1.6.5.-</ecNumber>
    </recommendedName>
    <alternativeName>
        <fullName evidence="6">Azo-dye reductase</fullName>
    </alternativeName>
    <alternativeName>
        <fullName evidence="6">FMN-dependent NADH-azo compound oxidoreductase</fullName>
    </alternativeName>
    <alternativeName>
        <fullName evidence="6">FMN-dependent NADH-azoreductase</fullName>
        <ecNumber evidence="6">1.7.1.17</ecNumber>
    </alternativeName>
</protein>
<feature type="binding site" evidence="6">
    <location>
        <position position="10"/>
    </location>
    <ligand>
        <name>FMN</name>
        <dbReference type="ChEBI" id="CHEBI:58210"/>
    </ligand>
</feature>
<comment type="function">
    <text evidence="6">Also exhibits azoreductase activity. Catalyzes the reductive cleavage of the azo bond in aromatic azo compounds to the corresponding amines.</text>
</comment>
<feature type="domain" description="Flavodoxin-like fold" evidence="7">
    <location>
        <begin position="3"/>
        <end position="200"/>
    </location>
</feature>
<evidence type="ECO:0000256" key="2">
    <source>
        <dbReference type="ARBA" id="ARBA00022643"/>
    </source>
</evidence>
<evidence type="ECO:0000313" key="9">
    <source>
        <dbReference type="Proteomes" id="UP001409585"/>
    </source>
</evidence>
<keyword evidence="3 6" id="KW-0560">Oxidoreductase</keyword>
<dbReference type="GO" id="GO:0016655">
    <property type="term" value="F:oxidoreductase activity, acting on NAD(P)H, quinone or similar compound as acceptor"/>
    <property type="evidence" value="ECO:0007669"/>
    <property type="project" value="InterPro"/>
</dbReference>
<dbReference type="EMBL" id="BAABLX010000011">
    <property type="protein sequence ID" value="GAA4940907.1"/>
    <property type="molecule type" value="Genomic_DNA"/>
</dbReference>
<dbReference type="Proteomes" id="UP001409585">
    <property type="component" value="Unassembled WGS sequence"/>
</dbReference>
<dbReference type="GO" id="GO:0009055">
    <property type="term" value="F:electron transfer activity"/>
    <property type="evidence" value="ECO:0007669"/>
    <property type="project" value="UniProtKB-UniRule"/>
</dbReference>